<proteinExistence type="predicted"/>
<organism evidence="1 2">
    <name type="scientific">Scutellospora calospora</name>
    <dbReference type="NCBI Taxonomy" id="85575"/>
    <lineage>
        <taxon>Eukaryota</taxon>
        <taxon>Fungi</taxon>
        <taxon>Fungi incertae sedis</taxon>
        <taxon>Mucoromycota</taxon>
        <taxon>Glomeromycotina</taxon>
        <taxon>Glomeromycetes</taxon>
        <taxon>Diversisporales</taxon>
        <taxon>Gigasporaceae</taxon>
        <taxon>Scutellospora</taxon>
    </lineage>
</organism>
<evidence type="ECO:0000313" key="1">
    <source>
        <dbReference type="EMBL" id="CAG8596741.1"/>
    </source>
</evidence>
<comment type="caution">
    <text evidence="1">The sequence shown here is derived from an EMBL/GenBank/DDBJ whole genome shotgun (WGS) entry which is preliminary data.</text>
</comment>
<gene>
    <name evidence="1" type="ORF">SCALOS_LOCUS6779</name>
</gene>
<name>A0ACA9ML44_9GLOM</name>
<accession>A0ACA9ML44</accession>
<protein>
    <submittedName>
        <fullName evidence="1">11184_t:CDS:1</fullName>
    </submittedName>
</protein>
<reference evidence="1" key="1">
    <citation type="submission" date="2021-06" db="EMBL/GenBank/DDBJ databases">
        <authorList>
            <person name="Kallberg Y."/>
            <person name="Tangrot J."/>
            <person name="Rosling A."/>
        </authorList>
    </citation>
    <scope>NUCLEOTIDE SEQUENCE</scope>
    <source>
        <strain evidence="1">AU212A</strain>
    </source>
</reference>
<sequence>MTVCNHKLLCQSLSVNDQSRFEQLLLRMIVSNAMPFIFVENEDTISVFEFLVPEIKLPKHKVIGDKVLMKST</sequence>
<keyword evidence="2" id="KW-1185">Reference proteome</keyword>
<dbReference type="EMBL" id="CAJVPM010013728">
    <property type="protein sequence ID" value="CAG8596741.1"/>
    <property type="molecule type" value="Genomic_DNA"/>
</dbReference>
<evidence type="ECO:0000313" key="2">
    <source>
        <dbReference type="Proteomes" id="UP000789860"/>
    </source>
</evidence>
<dbReference type="Proteomes" id="UP000789860">
    <property type="component" value="Unassembled WGS sequence"/>
</dbReference>